<dbReference type="Proteomes" id="UP000245887">
    <property type="component" value="Unassembled WGS sequence"/>
</dbReference>
<accession>A0A2U1CZW4</accession>
<name>A0A2U1CZW4_9GAMM</name>
<reference evidence="3 4" key="1">
    <citation type="submission" date="2018-04" db="EMBL/GenBank/DDBJ databases">
        <title>Genomic Encyclopedia of Type Strains, Phase IV (KMG-IV): sequencing the most valuable type-strain genomes for metagenomic binning, comparative biology and taxonomic classification.</title>
        <authorList>
            <person name="Goeker M."/>
        </authorList>
    </citation>
    <scope>NUCLEOTIDE SEQUENCE [LARGE SCALE GENOMIC DNA]</scope>
    <source>
        <strain evidence="3 4">DSM 28688</strain>
    </source>
</reference>
<keyword evidence="1" id="KW-0732">Signal</keyword>
<sequence length="241" mass="24988">MTFKKAILASSLFAFSAGAYAVPDLGTVLDGSPYDDASLDGVTDTGAETLTLTDTDGNTDAATAALLFELAGYAPNNEFGIYGYTLDGGGNAVLGDMLKLFDGSDDDSLPSETTTVDFDLVNGTATANGVTEDIGAQFGVYLKNTVNDGGFTWYSHSELNTDGYDHSLIFDTLGDGVQDEVGGANVVVAFEDLCDTDCQNDGDFNDMVVGIDDVLPVPEPGTIALLGLGLAGMGVARRRKA</sequence>
<evidence type="ECO:0000313" key="3">
    <source>
        <dbReference type="EMBL" id="PVY78330.1"/>
    </source>
</evidence>
<dbReference type="RefSeq" id="WP_116918535.1">
    <property type="nucleotide sequence ID" value="NZ_QEKQ01000002.1"/>
</dbReference>
<evidence type="ECO:0000256" key="1">
    <source>
        <dbReference type="SAM" id="SignalP"/>
    </source>
</evidence>
<evidence type="ECO:0000259" key="2">
    <source>
        <dbReference type="Pfam" id="PF07589"/>
    </source>
</evidence>
<organism evidence="3 4">
    <name type="scientific">Tamilnaduibacter salinus</name>
    <dbReference type="NCBI Taxonomy" id="1484056"/>
    <lineage>
        <taxon>Bacteria</taxon>
        <taxon>Pseudomonadati</taxon>
        <taxon>Pseudomonadota</taxon>
        <taxon>Gammaproteobacteria</taxon>
        <taxon>Pseudomonadales</taxon>
        <taxon>Marinobacteraceae</taxon>
        <taxon>Tamilnaduibacter</taxon>
    </lineage>
</organism>
<dbReference type="OrthoDB" id="6365413at2"/>
<dbReference type="AlphaFoldDB" id="A0A2U1CZW4"/>
<protein>
    <submittedName>
        <fullName evidence="3">Putative secreted protein with PEP-CTERM sorting signal</fullName>
    </submittedName>
</protein>
<feature type="domain" description="Ice-binding protein C-terminal" evidence="2">
    <location>
        <begin position="216"/>
        <end position="239"/>
    </location>
</feature>
<gene>
    <name evidence="3" type="ORF">C8D92_102372</name>
</gene>
<evidence type="ECO:0000313" key="4">
    <source>
        <dbReference type="Proteomes" id="UP000245887"/>
    </source>
</evidence>
<feature type="signal peptide" evidence="1">
    <location>
        <begin position="1"/>
        <end position="21"/>
    </location>
</feature>
<dbReference type="EMBL" id="QEKQ01000002">
    <property type="protein sequence ID" value="PVY78330.1"/>
    <property type="molecule type" value="Genomic_DNA"/>
</dbReference>
<dbReference type="NCBIfam" id="TIGR02595">
    <property type="entry name" value="PEP_CTERM"/>
    <property type="match status" value="1"/>
</dbReference>
<feature type="chain" id="PRO_5015718977" evidence="1">
    <location>
        <begin position="22"/>
        <end position="241"/>
    </location>
</feature>
<comment type="caution">
    <text evidence="3">The sequence shown here is derived from an EMBL/GenBank/DDBJ whole genome shotgun (WGS) entry which is preliminary data.</text>
</comment>
<proteinExistence type="predicted"/>
<dbReference type="InterPro" id="IPR013424">
    <property type="entry name" value="Ice-binding_C"/>
</dbReference>
<dbReference type="Pfam" id="PF07589">
    <property type="entry name" value="PEP-CTERM"/>
    <property type="match status" value="1"/>
</dbReference>